<dbReference type="AlphaFoldDB" id="A0AAD9RW47"/>
<evidence type="ECO:0000313" key="2">
    <source>
        <dbReference type="EMBL" id="KAK2586326.1"/>
    </source>
</evidence>
<reference evidence="2" key="1">
    <citation type="submission" date="2021-08" db="EMBL/GenBank/DDBJ databases">
        <authorList>
            <person name="Misof B."/>
            <person name="Oliver O."/>
            <person name="Podsiadlowski L."/>
            <person name="Donath A."/>
            <person name="Peters R."/>
            <person name="Mayer C."/>
            <person name="Rust J."/>
            <person name="Gunkel S."/>
            <person name="Lesny P."/>
            <person name="Martin S."/>
            <person name="Oeyen J.P."/>
            <person name="Petersen M."/>
            <person name="Panagiotis P."/>
            <person name="Wilbrandt J."/>
            <person name="Tanja T."/>
        </authorList>
    </citation>
    <scope>NUCLEOTIDE SEQUENCE</scope>
    <source>
        <strain evidence="2">GBR_01_08_01A</strain>
        <tissue evidence="2">Thorax + abdomen</tissue>
    </source>
</reference>
<comment type="caution">
    <text evidence="2">The sequence shown here is derived from an EMBL/GenBank/DDBJ whole genome shotgun (WGS) entry which is preliminary data.</text>
</comment>
<protein>
    <submittedName>
        <fullName evidence="2">Uncharacterized protein</fullName>
    </submittedName>
</protein>
<gene>
    <name evidence="2" type="ORF">KPH14_010625</name>
</gene>
<proteinExistence type="predicted"/>
<keyword evidence="3" id="KW-1185">Reference proteome</keyword>
<accession>A0AAD9RW47</accession>
<reference evidence="2" key="2">
    <citation type="journal article" date="2023" name="Commun. Biol.">
        <title>Intrasexual cuticular hydrocarbon dimorphism in a wasp sheds light on hydrocarbon biosynthesis genes in Hymenoptera.</title>
        <authorList>
            <person name="Moris V.C."/>
            <person name="Podsiadlowski L."/>
            <person name="Martin S."/>
            <person name="Oeyen J.P."/>
            <person name="Donath A."/>
            <person name="Petersen M."/>
            <person name="Wilbrandt J."/>
            <person name="Misof B."/>
            <person name="Liedtke D."/>
            <person name="Thamm M."/>
            <person name="Scheiner R."/>
            <person name="Schmitt T."/>
            <person name="Niehuis O."/>
        </authorList>
    </citation>
    <scope>NUCLEOTIDE SEQUENCE</scope>
    <source>
        <strain evidence="2">GBR_01_08_01A</strain>
    </source>
</reference>
<feature type="region of interest" description="Disordered" evidence="1">
    <location>
        <begin position="44"/>
        <end position="72"/>
    </location>
</feature>
<dbReference type="EMBL" id="JAIFRP010000013">
    <property type="protein sequence ID" value="KAK2586326.1"/>
    <property type="molecule type" value="Genomic_DNA"/>
</dbReference>
<name>A0AAD9RW47_9HYME</name>
<evidence type="ECO:0000256" key="1">
    <source>
        <dbReference type="SAM" id="MobiDB-lite"/>
    </source>
</evidence>
<dbReference type="Proteomes" id="UP001258017">
    <property type="component" value="Unassembled WGS sequence"/>
</dbReference>
<evidence type="ECO:0000313" key="3">
    <source>
        <dbReference type="Proteomes" id="UP001258017"/>
    </source>
</evidence>
<organism evidence="2 3">
    <name type="scientific">Odynerus spinipes</name>
    <dbReference type="NCBI Taxonomy" id="1348599"/>
    <lineage>
        <taxon>Eukaryota</taxon>
        <taxon>Metazoa</taxon>
        <taxon>Ecdysozoa</taxon>
        <taxon>Arthropoda</taxon>
        <taxon>Hexapoda</taxon>
        <taxon>Insecta</taxon>
        <taxon>Pterygota</taxon>
        <taxon>Neoptera</taxon>
        <taxon>Endopterygota</taxon>
        <taxon>Hymenoptera</taxon>
        <taxon>Apocrita</taxon>
        <taxon>Aculeata</taxon>
        <taxon>Vespoidea</taxon>
        <taxon>Vespidae</taxon>
        <taxon>Eumeninae</taxon>
        <taxon>Odynerus</taxon>
    </lineage>
</organism>
<sequence>MKRLQVDPVSNRLRNCDNFAVGVAFDVGFIVIGDDGGGSLKGREHYRRSGADPSSPMTLANEECRTRSPPPSGMNFVRDSIEFCD</sequence>